<gene>
    <name evidence="3" type="ORF">MFMK1_001952</name>
</gene>
<dbReference type="InterPro" id="IPR029045">
    <property type="entry name" value="ClpP/crotonase-like_dom_sf"/>
</dbReference>
<reference evidence="3 4" key="1">
    <citation type="submission" date="2023-04" db="EMBL/GenBank/DDBJ databases">
        <authorList>
            <person name="Hsu D."/>
        </authorList>
    </citation>
    <scope>NUCLEOTIDE SEQUENCE [LARGE SCALE GENOMIC DNA]</scope>
    <source>
        <strain evidence="3 4">MK1</strain>
    </source>
</reference>
<name>A0AAU0UND2_9FIRM</name>
<dbReference type="PANTHER" id="PTHR43684:SF4">
    <property type="entry name" value="ENOYL-COA HYDRATASE_ISOMERASE FAMILY PROTEIN (AFU_ORTHOLOGUE AFUA_1G01890)"/>
    <property type="match status" value="1"/>
</dbReference>
<evidence type="ECO:0000256" key="1">
    <source>
        <dbReference type="ARBA" id="ARBA00005254"/>
    </source>
</evidence>
<dbReference type="InterPro" id="IPR018376">
    <property type="entry name" value="Enoyl-CoA_hyd/isom_CS"/>
</dbReference>
<dbReference type="KEGG" id="dbc:MFMK1_001952"/>
<dbReference type="InterPro" id="IPR001753">
    <property type="entry name" value="Enoyl-CoA_hydra/iso"/>
</dbReference>
<accession>A0AAU0UND2</accession>
<dbReference type="Gene3D" id="3.90.226.10">
    <property type="entry name" value="2-enoyl-CoA Hydratase, Chain A, domain 1"/>
    <property type="match status" value="1"/>
</dbReference>
<sequence length="259" mass="27809">MESIVLIERSNSVTYISLNQPNNYNALNPEMAEKLSEAISKCFEDKSRAVVIRGIGKAFCSGGDLSYLNSQDSISQALAGLTQLFHRLITDIRLLPKPVIAAVNGAAAGGGMSLALACDLRIASDKAKFKQAYTSGGLVPDGGWSLFAPAMLGYSKASELLLLDEVIDAQRAYELGLVNLMVPSSEFNQKVEEVATNLAKGATIAHATAKELLNQSIMPMLETHLEKERQAMISIGQTEDIKEGLISFLAKRAPSFSGK</sequence>
<dbReference type="AlphaFoldDB" id="A0AAU0UND2"/>
<dbReference type="Gene3D" id="1.10.12.10">
    <property type="entry name" value="Lyase 2-enoyl-coa Hydratase, Chain A, domain 2"/>
    <property type="match status" value="1"/>
</dbReference>
<dbReference type="InterPro" id="IPR051053">
    <property type="entry name" value="ECH/Chromodomain_protein"/>
</dbReference>
<comment type="similarity">
    <text evidence="1 2">Belongs to the enoyl-CoA hydratase/isomerase family.</text>
</comment>
<dbReference type="Pfam" id="PF00378">
    <property type="entry name" value="ECH_1"/>
    <property type="match status" value="1"/>
</dbReference>
<dbReference type="PROSITE" id="PS00166">
    <property type="entry name" value="ENOYL_COA_HYDRATASE"/>
    <property type="match status" value="1"/>
</dbReference>
<dbReference type="SUPFAM" id="SSF52096">
    <property type="entry name" value="ClpP/crotonase"/>
    <property type="match status" value="1"/>
</dbReference>
<dbReference type="CDD" id="cd06558">
    <property type="entry name" value="crotonase-like"/>
    <property type="match status" value="1"/>
</dbReference>
<dbReference type="EMBL" id="CP121694">
    <property type="protein sequence ID" value="WRO22128.1"/>
    <property type="molecule type" value="Genomic_DNA"/>
</dbReference>
<evidence type="ECO:0000313" key="4">
    <source>
        <dbReference type="Proteomes" id="UP001329915"/>
    </source>
</evidence>
<dbReference type="InterPro" id="IPR014748">
    <property type="entry name" value="Enoyl-CoA_hydra_C"/>
</dbReference>
<evidence type="ECO:0000313" key="3">
    <source>
        <dbReference type="EMBL" id="WRO22128.1"/>
    </source>
</evidence>
<dbReference type="GO" id="GO:0003824">
    <property type="term" value="F:catalytic activity"/>
    <property type="evidence" value="ECO:0007669"/>
    <property type="project" value="InterPro"/>
</dbReference>
<dbReference type="PANTHER" id="PTHR43684">
    <property type="match status" value="1"/>
</dbReference>
<keyword evidence="4" id="KW-1185">Reference proteome</keyword>
<organism evidence="3 4">
    <name type="scientific">Metallumcola ferriviriculae</name>
    <dbReference type="NCBI Taxonomy" id="3039180"/>
    <lineage>
        <taxon>Bacteria</taxon>
        <taxon>Bacillati</taxon>
        <taxon>Bacillota</taxon>
        <taxon>Clostridia</taxon>
        <taxon>Neomoorellales</taxon>
        <taxon>Desulfitibacteraceae</taxon>
        <taxon>Metallumcola</taxon>
    </lineage>
</organism>
<dbReference type="Proteomes" id="UP001329915">
    <property type="component" value="Chromosome"/>
</dbReference>
<proteinExistence type="inferred from homology"/>
<dbReference type="RefSeq" id="WP_366921548.1">
    <property type="nucleotide sequence ID" value="NZ_CP121694.1"/>
</dbReference>
<protein>
    <submittedName>
        <fullName evidence="3">Enoyl-CoA hydratase-related protein</fullName>
    </submittedName>
</protein>
<evidence type="ECO:0000256" key="2">
    <source>
        <dbReference type="RuleBase" id="RU003707"/>
    </source>
</evidence>